<name>A0A415EJH1_ENTCA</name>
<dbReference type="GO" id="GO:0003677">
    <property type="term" value="F:DNA binding"/>
    <property type="evidence" value="ECO:0007669"/>
    <property type="project" value="UniProtKB-KW"/>
</dbReference>
<dbReference type="PRINTS" id="PR00038">
    <property type="entry name" value="HTHLUXR"/>
</dbReference>
<dbReference type="EMBL" id="QRMZ01000058">
    <property type="protein sequence ID" value="RHK01645.1"/>
    <property type="molecule type" value="Genomic_DNA"/>
</dbReference>
<dbReference type="SMART" id="SM00421">
    <property type="entry name" value="HTH_LUXR"/>
    <property type="match status" value="1"/>
</dbReference>
<feature type="domain" description="HTH luxR-type" evidence="6">
    <location>
        <begin position="140"/>
        <end position="205"/>
    </location>
</feature>
<dbReference type="PANTHER" id="PTHR43214">
    <property type="entry name" value="TWO-COMPONENT RESPONSE REGULATOR"/>
    <property type="match status" value="1"/>
</dbReference>
<sequence>MIKIIIADDQQLIREGLSLVLGLNSDFNIVFEAKNGQEVIDYLETNEADLVLMDIKMPVLNGVEATRLVKAKSGSIKILILTTFDDYDYIFQALRYGADGYLLKNASSQELVEAIEKIINDEQVLDKEVTKQVLQLVKKDTSKFESLTKREIEIARKISEGQSNKEIAQELFLTEGTVKNHISNILSKLELHNRTEIALFIQKHD</sequence>
<dbReference type="Proteomes" id="UP000286288">
    <property type="component" value="Unassembled WGS sequence"/>
</dbReference>
<dbReference type="Gene3D" id="3.40.50.2300">
    <property type="match status" value="1"/>
</dbReference>
<evidence type="ECO:0000313" key="8">
    <source>
        <dbReference type="EMBL" id="RHK01645.1"/>
    </source>
</evidence>
<dbReference type="CDD" id="cd17535">
    <property type="entry name" value="REC_NarL-like"/>
    <property type="match status" value="1"/>
</dbReference>
<feature type="modified residue" description="4-aspartylphosphate" evidence="5">
    <location>
        <position position="54"/>
    </location>
</feature>
<dbReference type="InterPro" id="IPR039420">
    <property type="entry name" value="WalR-like"/>
</dbReference>
<evidence type="ECO:0000256" key="2">
    <source>
        <dbReference type="ARBA" id="ARBA00023015"/>
    </source>
</evidence>
<evidence type="ECO:0000256" key="4">
    <source>
        <dbReference type="ARBA" id="ARBA00023163"/>
    </source>
</evidence>
<dbReference type="Pfam" id="PF00072">
    <property type="entry name" value="Response_reg"/>
    <property type="match status" value="1"/>
</dbReference>
<dbReference type="PANTHER" id="PTHR43214:SF40">
    <property type="entry name" value="TRANSCRIPTIONAL REGULATORY PROTEIN LNRK"/>
    <property type="match status" value="1"/>
</dbReference>
<reference evidence="8 9" key="1">
    <citation type="submission" date="2018-08" db="EMBL/GenBank/DDBJ databases">
        <title>A genome reference for cultivated species of the human gut microbiota.</title>
        <authorList>
            <person name="Zou Y."/>
            <person name="Xue W."/>
            <person name="Luo G."/>
        </authorList>
    </citation>
    <scope>NUCLEOTIDE SEQUENCE [LARGE SCALE GENOMIC DNA]</scope>
    <source>
        <strain evidence="8 9">AF48-16</strain>
    </source>
</reference>
<dbReference type="InterPro" id="IPR011006">
    <property type="entry name" value="CheY-like_superfamily"/>
</dbReference>
<accession>A0A415EJH1</accession>
<dbReference type="GO" id="GO:0006355">
    <property type="term" value="P:regulation of DNA-templated transcription"/>
    <property type="evidence" value="ECO:0007669"/>
    <property type="project" value="InterPro"/>
</dbReference>
<keyword evidence="3 8" id="KW-0238">DNA-binding</keyword>
<dbReference type="CDD" id="cd06170">
    <property type="entry name" value="LuxR_C_like"/>
    <property type="match status" value="1"/>
</dbReference>
<proteinExistence type="predicted"/>
<evidence type="ECO:0000256" key="3">
    <source>
        <dbReference type="ARBA" id="ARBA00023125"/>
    </source>
</evidence>
<keyword evidence="4" id="KW-0804">Transcription</keyword>
<gene>
    <name evidence="8" type="ORF">DW084_18320</name>
</gene>
<dbReference type="RefSeq" id="WP_151196756.1">
    <property type="nucleotide sequence ID" value="NZ_JAAMSJ010000005.1"/>
</dbReference>
<dbReference type="InterPro" id="IPR000792">
    <property type="entry name" value="Tscrpt_reg_LuxR_C"/>
</dbReference>
<dbReference type="Pfam" id="PF00196">
    <property type="entry name" value="GerE"/>
    <property type="match status" value="1"/>
</dbReference>
<dbReference type="GO" id="GO:0000160">
    <property type="term" value="P:phosphorelay signal transduction system"/>
    <property type="evidence" value="ECO:0007669"/>
    <property type="project" value="InterPro"/>
</dbReference>
<evidence type="ECO:0000256" key="1">
    <source>
        <dbReference type="ARBA" id="ARBA00022553"/>
    </source>
</evidence>
<dbReference type="PROSITE" id="PS50043">
    <property type="entry name" value="HTH_LUXR_2"/>
    <property type="match status" value="1"/>
</dbReference>
<comment type="caution">
    <text evidence="8">The sequence shown here is derived from an EMBL/GenBank/DDBJ whole genome shotgun (WGS) entry which is preliminary data.</text>
</comment>
<keyword evidence="1 5" id="KW-0597">Phosphoprotein</keyword>
<evidence type="ECO:0000259" key="7">
    <source>
        <dbReference type="PROSITE" id="PS50110"/>
    </source>
</evidence>
<dbReference type="InterPro" id="IPR058245">
    <property type="entry name" value="NreC/VraR/RcsB-like_REC"/>
</dbReference>
<evidence type="ECO:0000313" key="9">
    <source>
        <dbReference type="Proteomes" id="UP000286288"/>
    </source>
</evidence>
<evidence type="ECO:0000259" key="6">
    <source>
        <dbReference type="PROSITE" id="PS50043"/>
    </source>
</evidence>
<dbReference type="InterPro" id="IPR016032">
    <property type="entry name" value="Sig_transdc_resp-reg_C-effctor"/>
</dbReference>
<organism evidence="8 9">
    <name type="scientific">Enterococcus casseliflavus</name>
    <name type="common">Enterococcus flavescens</name>
    <dbReference type="NCBI Taxonomy" id="37734"/>
    <lineage>
        <taxon>Bacteria</taxon>
        <taxon>Bacillati</taxon>
        <taxon>Bacillota</taxon>
        <taxon>Bacilli</taxon>
        <taxon>Lactobacillales</taxon>
        <taxon>Enterococcaceae</taxon>
        <taxon>Enterococcus</taxon>
    </lineage>
</organism>
<dbReference type="SMART" id="SM00448">
    <property type="entry name" value="REC"/>
    <property type="match status" value="1"/>
</dbReference>
<dbReference type="PROSITE" id="PS50110">
    <property type="entry name" value="RESPONSE_REGULATORY"/>
    <property type="match status" value="1"/>
</dbReference>
<protein>
    <submittedName>
        <fullName evidence="8">DNA-binding response regulator</fullName>
    </submittedName>
</protein>
<evidence type="ECO:0000256" key="5">
    <source>
        <dbReference type="PROSITE-ProRule" id="PRU00169"/>
    </source>
</evidence>
<dbReference type="SUPFAM" id="SSF46894">
    <property type="entry name" value="C-terminal effector domain of the bipartite response regulators"/>
    <property type="match status" value="1"/>
</dbReference>
<feature type="domain" description="Response regulatory" evidence="7">
    <location>
        <begin position="3"/>
        <end position="119"/>
    </location>
</feature>
<keyword evidence="2" id="KW-0805">Transcription regulation</keyword>
<dbReference type="InterPro" id="IPR001789">
    <property type="entry name" value="Sig_transdc_resp-reg_receiver"/>
</dbReference>
<dbReference type="PROSITE" id="PS00622">
    <property type="entry name" value="HTH_LUXR_1"/>
    <property type="match status" value="1"/>
</dbReference>
<dbReference type="SUPFAM" id="SSF52172">
    <property type="entry name" value="CheY-like"/>
    <property type="match status" value="1"/>
</dbReference>
<dbReference type="AlphaFoldDB" id="A0A415EJH1"/>